<organism evidence="1 2">
    <name type="scientific">Danionella cerebrum</name>
    <dbReference type="NCBI Taxonomy" id="2873325"/>
    <lineage>
        <taxon>Eukaryota</taxon>
        <taxon>Metazoa</taxon>
        <taxon>Chordata</taxon>
        <taxon>Craniata</taxon>
        <taxon>Vertebrata</taxon>
        <taxon>Euteleostomi</taxon>
        <taxon>Actinopterygii</taxon>
        <taxon>Neopterygii</taxon>
        <taxon>Teleostei</taxon>
        <taxon>Ostariophysi</taxon>
        <taxon>Cypriniformes</taxon>
        <taxon>Danionidae</taxon>
        <taxon>Danioninae</taxon>
        <taxon>Danionella</taxon>
    </lineage>
</organism>
<proteinExistence type="predicted"/>
<reference evidence="1 2" key="1">
    <citation type="journal article" date="2019" name="Sci. Data">
        <title>Hybrid genome assembly and annotation of Danionella translucida.</title>
        <authorList>
            <person name="Kadobianskyi M."/>
            <person name="Schulze L."/>
            <person name="Schuelke M."/>
            <person name="Judkewitz B."/>
        </authorList>
    </citation>
    <scope>NUCLEOTIDE SEQUENCE [LARGE SCALE GENOMIC DNA]</scope>
    <source>
        <strain evidence="1 2">Bolton</strain>
    </source>
</reference>
<comment type="caution">
    <text evidence="1">The sequence shown here is derived from an EMBL/GenBank/DDBJ whole genome shotgun (WGS) entry which is preliminary data.</text>
</comment>
<feature type="non-terminal residue" evidence="1">
    <location>
        <position position="1"/>
    </location>
</feature>
<dbReference type="Proteomes" id="UP000316079">
    <property type="component" value="Unassembled WGS sequence"/>
</dbReference>
<keyword evidence="2" id="KW-1185">Reference proteome</keyword>
<accession>A0A553NIC6</accession>
<evidence type="ECO:0000313" key="2">
    <source>
        <dbReference type="Proteomes" id="UP000316079"/>
    </source>
</evidence>
<dbReference type="OrthoDB" id="10631730at2759"/>
<dbReference type="EMBL" id="SRMA01026944">
    <property type="protein sequence ID" value="TRY65149.1"/>
    <property type="molecule type" value="Genomic_DNA"/>
</dbReference>
<sequence length="66" mass="7264">GNSAAPAARAGDEKLLTVNPRFHQVDEHITELLSQMFPLGLGPVRETLGYLPTPLKQLCHLTDFTH</sequence>
<gene>
    <name evidence="1" type="ORF">DNTS_031793</name>
</gene>
<evidence type="ECO:0000313" key="1">
    <source>
        <dbReference type="EMBL" id="TRY65149.1"/>
    </source>
</evidence>
<protein>
    <submittedName>
        <fullName evidence="1">Uncharacterized protein</fullName>
    </submittedName>
</protein>
<name>A0A553NIC6_9TELE</name>
<dbReference type="AlphaFoldDB" id="A0A553NIC6"/>